<keyword evidence="2" id="KW-1185">Reference proteome</keyword>
<protein>
    <submittedName>
        <fullName evidence="1">Uncharacterized protein</fullName>
    </submittedName>
</protein>
<organism evidence="1 2">
    <name type="scientific">Paraburkholderia haematera</name>
    <dbReference type="NCBI Taxonomy" id="2793077"/>
    <lineage>
        <taxon>Bacteria</taxon>
        <taxon>Pseudomonadati</taxon>
        <taxon>Pseudomonadota</taxon>
        <taxon>Betaproteobacteria</taxon>
        <taxon>Burkholderiales</taxon>
        <taxon>Burkholderiaceae</taxon>
        <taxon>Paraburkholderia</taxon>
    </lineage>
</organism>
<dbReference type="EMBL" id="CAJNBK010000033">
    <property type="protein sequence ID" value="CAE6826692.1"/>
    <property type="molecule type" value="Genomic_DNA"/>
</dbReference>
<proteinExistence type="predicted"/>
<dbReference type="Proteomes" id="UP000672526">
    <property type="component" value="Unassembled WGS sequence"/>
</dbReference>
<evidence type="ECO:0000313" key="2">
    <source>
        <dbReference type="Proteomes" id="UP000672526"/>
    </source>
</evidence>
<evidence type="ECO:0000313" key="1">
    <source>
        <dbReference type="EMBL" id="CAE6826692.1"/>
    </source>
</evidence>
<comment type="caution">
    <text evidence="1">The sequence shown here is derived from an EMBL/GenBank/DDBJ whole genome shotgun (WGS) entry which is preliminary data.</text>
</comment>
<accession>A0ABN7MSG3</accession>
<reference evidence="1 2" key="1">
    <citation type="submission" date="2021-02" db="EMBL/GenBank/DDBJ databases">
        <authorList>
            <person name="Vanwijnsberghe S."/>
        </authorList>
    </citation>
    <scope>NUCLEOTIDE SEQUENCE [LARGE SCALE GENOMIC DNA]</scope>
    <source>
        <strain evidence="1 2">LMG 31837</strain>
    </source>
</reference>
<dbReference type="Pfam" id="PF25860">
    <property type="entry name" value="CPPA"/>
    <property type="match status" value="1"/>
</dbReference>
<dbReference type="InterPro" id="IPR058891">
    <property type="entry name" value="CPPA"/>
</dbReference>
<sequence length="105" mass="11455">MEHLVRVQNESDRQILAWLLGRVGEAAVAAAARDCAGRGKPYLSQVCRRLGILPPWTIRSARLRDAAREAHEAIGEQHLAEIRQILARARPATSSSVGRAVAPGR</sequence>
<name>A0ABN7MSG3_9BURK</name>
<gene>
    <name evidence="1" type="ORF">R69888_06373</name>
</gene>